<dbReference type="InterPro" id="IPR028889">
    <property type="entry name" value="USP"/>
</dbReference>
<dbReference type="Proteomes" id="UP000095280">
    <property type="component" value="Unplaced"/>
</dbReference>
<dbReference type="GO" id="GO:0016579">
    <property type="term" value="P:protein deubiquitination"/>
    <property type="evidence" value="ECO:0007669"/>
    <property type="project" value="InterPro"/>
</dbReference>
<evidence type="ECO:0000256" key="1">
    <source>
        <dbReference type="SAM" id="MobiDB-lite"/>
    </source>
</evidence>
<dbReference type="InterPro" id="IPR050164">
    <property type="entry name" value="Peptidase_C19"/>
</dbReference>
<evidence type="ECO:0000313" key="4">
    <source>
        <dbReference type="WBParaSite" id="maker-uti_cns_0047523-snap-gene-0.4-mRNA-1"/>
    </source>
</evidence>
<dbReference type="PROSITE" id="PS50235">
    <property type="entry name" value="USP_3"/>
    <property type="match status" value="1"/>
</dbReference>
<dbReference type="GO" id="GO:0005634">
    <property type="term" value="C:nucleus"/>
    <property type="evidence" value="ECO:0007669"/>
    <property type="project" value="TreeGrafter"/>
</dbReference>
<name>A0A1I8JEX8_9PLAT</name>
<feature type="compositionally biased region" description="Basic residues" evidence="1">
    <location>
        <begin position="133"/>
        <end position="142"/>
    </location>
</feature>
<dbReference type="GO" id="GO:0004843">
    <property type="term" value="F:cysteine-type deubiquitinase activity"/>
    <property type="evidence" value="ECO:0007669"/>
    <property type="project" value="InterPro"/>
</dbReference>
<evidence type="ECO:0000259" key="2">
    <source>
        <dbReference type="PROSITE" id="PS50235"/>
    </source>
</evidence>
<dbReference type="GO" id="GO:0005829">
    <property type="term" value="C:cytosol"/>
    <property type="evidence" value="ECO:0007669"/>
    <property type="project" value="TreeGrafter"/>
</dbReference>
<feature type="region of interest" description="Disordered" evidence="1">
    <location>
        <begin position="755"/>
        <end position="784"/>
    </location>
</feature>
<feature type="region of interest" description="Disordered" evidence="1">
    <location>
        <begin position="103"/>
        <end position="171"/>
    </location>
</feature>
<sequence length="913" mass="100508">VVDLLCRQSFYQSRSSVDAATAAESAQQFRQNFCNNGGLNWLLTLFAGNKVDWISDKGQLSDWGVECLAFLLEVIYQFVVDADNSSPSADNPTTAQVDARVDEDAESAAAGSASASAANALGKSRQASGGGSRAKRARRSHHSASAVEAATTGETTSSSSTATSSSPSSTTGSVVFLPLKRHLLVQAASTTTTHSSSIENLARTLMDIAARAAGATLLTPLSSGRVGLIRWSLTFLLSLAFSCREEIEPVLTASDSLCSWLQATVLDCLDGQTRREVVHKIVQLCSLRSTRGVSCRQFAQPLLICLLRFLPKAAAMKPAAEARVFGAGASGAGGSGGASPDKADPFGPNCTEYFNLVTRLLDLQPQQQQQQLADVTNQVIQLLRARECHERHRCGQAFPIVTAESSASAAAAIHDEDEVLIGLLRLAQHLMQRCPQLKAGIHANFMRDVFDYLFALPSAQQRHLPKCKSTAARSNAIDLLVELAKGGNGENYLALVDWLQLQHTQHCHDPYGWDYWPQDEGRAACGYVGITNLGATCYMATCLQHLFMIPQAREALLQACNPVKHAEILAELKKLFAFLQESQRRALNPRGFCRVYSMNRQSLNTGEQKDMTEFFNDLIAKLEEMTPELKTAVKDLFCGVLTNSVVSQDCPHVRHTLEEFYCVRCEVHGVKNLYQSLDKLCVTDLLEGENMYRCSGCDCKVKAEKRVMFKKLPKILCLNTMRYTFDMVTMREEKVNSHFSFPMKLVMRDYMELSPTGTDAAESSSSPADQQQQQREEVVDKDDEMQQRLRAELPTVAEQEAQGFVYELIGVTAQLWRPLLQSVRLSPSVGDADLSVNDSEVLRLKSPWSAGGEVSAKHLHAGPLHGLSFERTNSAYMLFYEHVPQQPQQQQPSCLSSLPRRRFNFDLPPDLAD</sequence>
<dbReference type="Gene3D" id="3.90.70.10">
    <property type="entry name" value="Cysteine proteinases"/>
    <property type="match status" value="1"/>
</dbReference>
<dbReference type="PANTHER" id="PTHR24006:SF827">
    <property type="entry name" value="UBIQUITIN CARBOXYL-TERMINAL HYDROLASE 34"/>
    <property type="match status" value="1"/>
</dbReference>
<feature type="compositionally biased region" description="Low complexity" evidence="1">
    <location>
        <begin position="107"/>
        <end position="127"/>
    </location>
</feature>
<accession>A0A1I8JEX8</accession>
<keyword evidence="3" id="KW-1185">Reference proteome</keyword>
<dbReference type="SUPFAM" id="SSF54001">
    <property type="entry name" value="Cysteine proteinases"/>
    <property type="match status" value="1"/>
</dbReference>
<evidence type="ECO:0000313" key="3">
    <source>
        <dbReference type="Proteomes" id="UP000095280"/>
    </source>
</evidence>
<protein>
    <submittedName>
        <fullName evidence="4">USP domain-containing protein</fullName>
    </submittedName>
</protein>
<feature type="domain" description="USP" evidence="2">
    <location>
        <begin position="528"/>
        <end position="883"/>
    </location>
</feature>
<dbReference type="InterPro" id="IPR001394">
    <property type="entry name" value="Peptidase_C19_UCH"/>
</dbReference>
<dbReference type="PANTHER" id="PTHR24006">
    <property type="entry name" value="UBIQUITIN CARBOXYL-TERMINAL HYDROLASE"/>
    <property type="match status" value="1"/>
</dbReference>
<feature type="compositionally biased region" description="Low complexity" evidence="1">
    <location>
        <begin position="143"/>
        <end position="171"/>
    </location>
</feature>
<feature type="compositionally biased region" description="Low complexity" evidence="1">
    <location>
        <begin position="759"/>
        <end position="773"/>
    </location>
</feature>
<dbReference type="WBParaSite" id="maker-uti_cns_0047523-snap-gene-0.4-mRNA-1">
    <property type="protein sequence ID" value="maker-uti_cns_0047523-snap-gene-0.4-mRNA-1"/>
    <property type="gene ID" value="maker-uti_cns_0047523-snap-gene-0.4"/>
</dbReference>
<dbReference type="Pfam" id="PF00443">
    <property type="entry name" value="UCH"/>
    <property type="match status" value="1"/>
</dbReference>
<dbReference type="AlphaFoldDB" id="A0A1I8JEX8"/>
<feature type="compositionally biased region" description="Basic and acidic residues" evidence="1">
    <location>
        <begin position="774"/>
        <end position="784"/>
    </location>
</feature>
<reference evidence="4" key="1">
    <citation type="submission" date="2016-11" db="UniProtKB">
        <authorList>
            <consortium name="WormBaseParasite"/>
        </authorList>
    </citation>
    <scope>IDENTIFICATION</scope>
</reference>
<organism evidence="3 4">
    <name type="scientific">Macrostomum lignano</name>
    <dbReference type="NCBI Taxonomy" id="282301"/>
    <lineage>
        <taxon>Eukaryota</taxon>
        <taxon>Metazoa</taxon>
        <taxon>Spiralia</taxon>
        <taxon>Lophotrochozoa</taxon>
        <taxon>Platyhelminthes</taxon>
        <taxon>Rhabditophora</taxon>
        <taxon>Macrostomorpha</taxon>
        <taxon>Macrostomida</taxon>
        <taxon>Macrostomidae</taxon>
        <taxon>Macrostomum</taxon>
    </lineage>
</organism>
<dbReference type="InterPro" id="IPR038765">
    <property type="entry name" value="Papain-like_cys_pep_sf"/>
</dbReference>
<proteinExistence type="predicted"/>